<reference evidence="2 3" key="1">
    <citation type="journal article" date="2019" name="Int. J. Syst. Evol. Microbiol.">
        <title>The Global Catalogue of Microorganisms (GCM) 10K type strain sequencing project: providing services to taxonomists for standard genome sequencing and annotation.</title>
        <authorList>
            <consortium name="The Broad Institute Genomics Platform"/>
            <consortium name="The Broad Institute Genome Sequencing Center for Infectious Disease"/>
            <person name="Wu L."/>
            <person name="Ma J."/>
        </authorList>
    </citation>
    <scope>NUCLEOTIDE SEQUENCE [LARGE SCALE GENOMIC DNA]</scope>
    <source>
        <strain evidence="2 3">SKJ47</strain>
    </source>
</reference>
<dbReference type="SUPFAM" id="SSF51556">
    <property type="entry name" value="Metallo-dependent hydrolases"/>
    <property type="match status" value="1"/>
</dbReference>
<keyword evidence="3" id="KW-1185">Reference proteome</keyword>
<evidence type="ECO:0000313" key="3">
    <source>
        <dbReference type="Proteomes" id="UP001596296"/>
    </source>
</evidence>
<dbReference type="Proteomes" id="UP001596296">
    <property type="component" value="Unassembled WGS sequence"/>
</dbReference>
<accession>A0ABD5UYW2</accession>
<proteinExistence type="predicted"/>
<dbReference type="Pfam" id="PF04909">
    <property type="entry name" value="Amidohydro_2"/>
    <property type="match status" value="1"/>
</dbReference>
<feature type="domain" description="Amidohydrolase-related" evidence="1">
    <location>
        <begin position="13"/>
        <end position="321"/>
    </location>
</feature>
<dbReference type="RefSeq" id="WP_379741608.1">
    <property type="nucleotide sequence ID" value="NZ_JBHSVN010000001.1"/>
</dbReference>
<sequence>MYQTDEGEDVFVIDSHVHFWDASEENIVHEGGEEFIRCFYDYHTGFTPEDREWSLEEYRKYSSDRMLRDLFANGAVDMGIFQPTHLHEFYDEGFNTVDDNAALAADHPERFITNGRFDPREGEAGLHELERQKEEYDIDGVKLYTAEWRGDSKGWRLDSEEAFRYLEKCADLGIENIHPHKGPTIRPLNRDAFDVADVDDAATSFPELNFVVEHVGLPRLDDFCWIAAQEPNVYGGLAVAAPMAQNRPRKFGEIMGELLYWLGEDRLLFGSDYALWNPDWLVECVMNAELTDDQRDEYGVDLSLDVMRKIMGENAADLYDIDIEERKRQFREDGVTEAFGLESHYAETGSAAD</sequence>
<dbReference type="PANTHER" id="PTHR42889:SF1">
    <property type="entry name" value="BLR3681 PROTEIN"/>
    <property type="match status" value="1"/>
</dbReference>
<dbReference type="Gene3D" id="3.20.20.140">
    <property type="entry name" value="Metal-dependent hydrolases"/>
    <property type="match status" value="1"/>
</dbReference>
<name>A0ABD5UYW2_9EURY</name>
<evidence type="ECO:0000259" key="1">
    <source>
        <dbReference type="Pfam" id="PF04909"/>
    </source>
</evidence>
<dbReference type="PANTHER" id="PTHR42889">
    <property type="entry name" value="BLR3681 PROTEIN"/>
    <property type="match status" value="1"/>
</dbReference>
<comment type="caution">
    <text evidence="2">The sequence shown here is derived from an EMBL/GenBank/DDBJ whole genome shotgun (WGS) entry which is preliminary data.</text>
</comment>
<dbReference type="InterPro" id="IPR032466">
    <property type="entry name" value="Metal_Hydrolase"/>
</dbReference>
<dbReference type="EMBL" id="JBHSXL010000004">
    <property type="protein sequence ID" value="MFC6892091.1"/>
    <property type="molecule type" value="Genomic_DNA"/>
</dbReference>
<dbReference type="AlphaFoldDB" id="A0ABD5UYW2"/>
<dbReference type="InterPro" id="IPR006680">
    <property type="entry name" value="Amidohydro-rel"/>
</dbReference>
<organism evidence="2 3">
    <name type="scientific">Halopenitus salinus</name>
    <dbReference type="NCBI Taxonomy" id="1198295"/>
    <lineage>
        <taxon>Archaea</taxon>
        <taxon>Methanobacteriati</taxon>
        <taxon>Methanobacteriota</taxon>
        <taxon>Stenosarchaea group</taxon>
        <taxon>Halobacteria</taxon>
        <taxon>Halobacteriales</taxon>
        <taxon>Haloferacaceae</taxon>
        <taxon>Halopenitus</taxon>
    </lineage>
</organism>
<gene>
    <name evidence="2" type="ORF">ACFQE9_05610</name>
</gene>
<protein>
    <submittedName>
        <fullName evidence="2">Amidohydrolase family protein</fullName>
    </submittedName>
</protein>
<dbReference type="CDD" id="cd01292">
    <property type="entry name" value="metallo-dependent_hydrolases"/>
    <property type="match status" value="1"/>
</dbReference>
<evidence type="ECO:0000313" key="2">
    <source>
        <dbReference type="EMBL" id="MFC6892091.1"/>
    </source>
</evidence>